<feature type="region of interest" description="Disordered" evidence="1">
    <location>
        <begin position="32"/>
        <end position="62"/>
    </location>
</feature>
<feature type="transmembrane region" description="Helical" evidence="2">
    <location>
        <begin position="69"/>
        <end position="96"/>
    </location>
</feature>
<keyword evidence="2" id="KW-0472">Membrane</keyword>
<dbReference type="InterPro" id="IPR055338">
    <property type="entry name" value="YqfX-like"/>
</dbReference>
<dbReference type="PANTHER" id="PTHR40040">
    <property type="entry name" value="SMALL HYDROPHOBIC PROTEIN-RELATED"/>
    <property type="match status" value="1"/>
</dbReference>
<dbReference type="RefSeq" id="WP_066396213.1">
    <property type="nucleotide sequence ID" value="NZ_CP015378.1"/>
</dbReference>
<dbReference type="EMBL" id="CP015378">
    <property type="protein sequence ID" value="ANC77886.1"/>
    <property type="molecule type" value="Genomic_DNA"/>
</dbReference>
<evidence type="ECO:0008006" key="5">
    <source>
        <dbReference type="Google" id="ProtNLM"/>
    </source>
</evidence>
<keyword evidence="2" id="KW-0812">Transmembrane</keyword>
<sequence>MAYERDDRTINNNEAVFREEMAAEAVPVPVRSEMTLPENERPRYSDRDDHHRHEHEDSRETAGGKATGIIAIILSVLSLFILPVLFGAAGIIVGFIARRQGAHSLGNWAIGIGVVSIIISLFFAPFF</sequence>
<evidence type="ECO:0000313" key="4">
    <source>
        <dbReference type="Proteomes" id="UP000076623"/>
    </source>
</evidence>
<organism evidence="3 4">
    <name type="scientific">Fictibacillus phosphorivorans</name>
    <dbReference type="NCBI Taxonomy" id="1221500"/>
    <lineage>
        <taxon>Bacteria</taxon>
        <taxon>Bacillati</taxon>
        <taxon>Bacillota</taxon>
        <taxon>Bacilli</taxon>
        <taxon>Bacillales</taxon>
        <taxon>Fictibacillaceae</taxon>
        <taxon>Fictibacillus</taxon>
    </lineage>
</organism>
<evidence type="ECO:0000313" key="3">
    <source>
        <dbReference type="EMBL" id="ANC77886.1"/>
    </source>
</evidence>
<dbReference type="PANTHER" id="PTHR40040:SF1">
    <property type="entry name" value="MEMBRANE PROTEIN"/>
    <property type="match status" value="1"/>
</dbReference>
<dbReference type="Proteomes" id="UP000076623">
    <property type="component" value="Chromosome"/>
</dbReference>
<accession>A0A160IP78</accession>
<evidence type="ECO:0000256" key="1">
    <source>
        <dbReference type="SAM" id="MobiDB-lite"/>
    </source>
</evidence>
<evidence type="ECO:0000256" key="2">
    <source>
        <dbReference type="SAM" id="Phobius"/>
    </source>
</evidence>
<keyword evidence="4" id="KW-1185">Reference proteome</keyword>
<name>A0A160IP78_9BACL</name>
<dbReference type="AlphaFoldDB" id="A0A160IP78"/>
<feature type="transmembrane region" description="Helical" evidence="2">
    <location>
        <begin position="108"/>
        <end position="126"/>
    </location>
</feature>
<dbReference type="KEGG" id="fpn:ABE65_014225"/>
<reference evidence="3 4" key="1">
    <citation type="submission" date="2016-04" db="EMBL/GenBank/DDBJ databases">
        <title>Complete genome sequence of Fictibacillus phosphorivorans G25-29, a strain toxic to nematodes.</title>
        <authorList>
            <person name="Zheng Z."/>
        </authorList>
    </citation>
    <scope>NUCLEOTIDE SEQUENCE [LARGE SCALE GENOMIC DNA]</scope>
    <source>
        <strain evidence="3 4">G25-29</strain>
    </source>
</reference>
<proteinExistence type="predicted"/>
<keyword evidence="2" id="KW-1133">Transmembrane helix</keyword>
<gene>
    <name evidence="3" type="ORF">ABE65_014225</name>
</gene>
<protein>
    <recommendedName>
        <fullName evidence="5">DUF4190 domain-containing protein</fullName>
    </recommendedName>
</protein>
<dbReference type="STRING" id="1221500.ABE65_014225"/>
<feature type="compositionally biased region" description="Basic and acidic residues" evidence="1">
    <location>
        <begin position="38"/>
        <end position="62"/>
    </location>
</feature>